<dbReference type="Proteomes" id="UP000447434">
    <property type="component" value="Chromosome 25"/>
</dbReference>
<comment type="caution">
    <text evidence="2">The sequence shown here is derived from an EMBL/GenBank/DDBJ whole genome shotgun (WGS) entry which is preliminary data.</text>
</comment>
<organism evidence="2 3">
    <name type="scientific">Lupinus albus</name>
    <name type="common">White lupine</name>
    <name type="synonym">Lupinus termis</name>
    <dbReference type="NCBI Taxonomy" id="3870"/>
    <lineage>
        <taxon>Eukaryota</taxon>
        <taxon>Viridiplantae</taxon>
        <taxon>Streptophyta</taxon>
        <taxon>Embryophyta</taxon>
        <taxon>Tracheophyta</taxon>
        <taxon>Spermatophyta</taxon>
        <taxon>Magnoliopsida</taxon>
        <taxon>eudicotyledons</taxon>
        <taxon>Gunneridae</taxon>
        <taxon>Pentapetalae</taxon>
        <taxon>rosids</taxon>
        <taxon>fabids</taxon>
        <taxon>Fabales</taxon>
        <taxon>Fabaceae</taxon>
        <taxon>Papilionoideae</taxon>
        <taxon>50 kb inversion clade</taxon>
        <taxon>genistoids sensu lato</taxon>
        <taxon>core genistoids</taxon>
        <taxon>Genisteae</taxon>
        <taxon>Lupinus</taxon>
    </lineage>
</organism>
<gene>
    <name evidence="2" type="ORF">Lalb_Chr25g0283291</name>
</gene>
<feature type="chain" id="PRO_5025336582" evidence="1">
    <location>
        <begin position="22"/>
        <end position="64"/>
    </location>
</feature>
<dbReference type="AlphaFoldDB" id="A0A6A4NC91"/>
<protein>
    <submittedName>
        <fullName evidence="2">Uncharacterized protein</fullName>
    </submittedName>
</protein>
<reference evidence="3" key="1">
    <citation type="journal article" date="2020" name="Nat. Commun.">
        <title>Genome sequence of the cluster root forming white lupin.</title>
        <authorList>
            <person name="Hufnagel B."/>
            <person name="Marques A."/>
            <person name="Soriano A."/>
            <person name="Marques L."/>
            <person name="Divol F."/>
            <person name="Doumas P."/>
            <person name="Sallet E."/>
            <person name="Mancinotti D."/>
            <person name="Carrere S."/>
            <person name="Marande W."/>
            <person name="Arribat S."/>
            <person name="Keller J."/>
            <person name="Huneau C."/>
            <person name="Blein T."/>
            <person name="Aime D."/>
            <person name="Laguerre M."/>
            <person name="Taylor J."/>
            <person name="Schubert V."/>
            <person name="Nelson M."/>
            <person name="Geu-Flores F."/>
            <person name="Crespi M."/>
            <person name="Gallardo-Guerrero K."/>
            <person name="Delaux P.-M."/>
            <person name="Salse J."/>
            <person name="Berges H."/>
            <person name="Guyot R."/>
            <person name="Gouzy J."/>
            <person name="Peret B."/>
        </authorList>
    </citation>
    <scope>NUCLEOTIDE SEQUENCE [LARGE SCALE GENOMIC DNA]</scope>
    <source>
        <strain evidence="3">cv. Amiga</strain>
    </source>
</reference>
<keyword evidence="3" id="KW-1185">Reference proteome</keyword>
<feature type="signal peptide" evidence="1">
    <location>
        <begin position="1"/>
        <end position="21"/>
    </location>
</feature>
<dbReference type="EMBL" id="WOCE01000025">
    <property type="protein sequence ID" value="KAE9584899.1"/>
    <property type="molecule type" value="Genomic_DNA"/>
</dbReference>
<dbReference type="PANTHER" id="PTHR37748:SF1">
    <property type="entry name" value="PROTEIN, PUTATIVE-RELATED"/>
    <property type="match status" value="1"/>
</dbReference>
<proteinExistence type="predicted"/>
<sequence>MTLVSAFLNCFLLSIPSSTHVSDYERFQLKASSTEKPKNKSTESKGAAPLVVSYFPVNTYLSRL</sequence>
<dbReference type="PANTHER" id="PTHR37748">
    <property type="entry name" value="PROTEIN, PUTATIVE-RELATED"/>
    <property type="match status" value="1"/>
</dbReference>
<evidence type="ECO:0000256" key="1">
    <source>
        <dbReference type="SAM" id="SignalP"/>
    </source>
</evidence>
<name>A0A6A4NC91_LUPAL</name>
<keyword evidence="1" id="KW-0732">Signal</keyword>
<accession>A0A6A4NC91</accession>
<evidence type="ECO:0000313" key="3">
    <source>
        <dbReference type="Proteomes" id="UP000447434"/>
    </source>
</evidence>
<evidence type="ECO:0000313" key="2">
    <source>
        <dbReference type="EMBL" id="KAE9584899.1"/>
    </source>
</evidence>
<dbReference type="OrthoDB" id="1427654at2759"/>